<reference evidence="2 3" key="1">
    <citation type="submission" date="2023-08" db="EMBL/GenBank/DDBJ databases">
        <title>Black Yeasts Isolated from many extreme environments.</title>
        <authorList>
            <person name="Coleine C."/>
            <person name="Stajich J.E."/>
            <person name="Selbmann L."/>
        </authorList>
    </citation>
    <scope>NUCLEOTIDE SEQUENCE [LARGE SCALE GENOMIC DNA]</scope>
    <source>
        <strain evidence="2 3">CCFEE 536</strain>
    </source>
</reference>
<feature type="compositionally biased region" description="Basic and acidic residues" evidence="1">
    <location>
        <begin position="73"/>
        <end position="96"/>
    </location>
</feature>
<sequence>AEKPSAANNALESGDEIATGDSKSNGKENGASAPAPGKRYEILLNKHEENGDAGSLDANEDEINGSANGNIIGDKDVKPQEIVRDIPKDKAWRQDKASPSAESGPTAEGLEEDGWATVPSKPRNNRKGPSSGRALAS</sequence>
<keyword evidence="3" id="KW-1185">Reference proteome</keyword>
<dbReference type="GO" id="GO:0003743">
    <property type="term" value="F:translation initiation factor activity"/>
    <property type="evidence" value="ECO:0007669"/>
    <property type="project" value="UniProtKB-KW"/>
</dbReference>
<gene>
    <name evidence="2" type="primary">TIF3_1</name>
    <name evidence="2" type="ORF">LTR16_006483</name>
</gene>
<accession>A0ABR0LVX0</accession>
<name>A0ABR0LVX0_9PEZI</name>
<feature type="compositionally biased region" description="Basic and acidic residues" evidence="1">
    <location>
        <begin position="38"/>
        <end position="50"/>
    </location>
</feature>
<dbReference type="Proteomes" id="UP001357485">
    <property type="component" value="Unassembled WGS sequence"/>
</dbReference>
<evidence type="ECO:0000313" key="2">
    <source>
        <dbReference type="EMBL" id="KAK5248420.1"/>
    </source>
</evidence>
<dbReference type="EMBL" id="JAVRRA010009426">
    <property type="protein sequence ID" value="KAK5248420.1"/>
    <property type="molecule type" value="Genomic_DNA"/>
</dbReference>
<feature type="compositionally biased region" description="Polar residues" evidence="1">
    <location>
        <begin position="1"/>
        <end position="11"/>
    </location>
</feature>
<protein>
    <submittedName>
        <fullName evidence="2">Eukaryotic translation initiation factor 4B</fullName>
    </submittedName>
</protein>
<feature type="non-terminal residue" evidence="2">
    <location>
        <position position="1"/>
    </location>
</feature>
<organism evidence="2 3">
    <name type="scientific">Cryomyces antarcticus</name>
    <dbReference type="NCBI Taxonomy" id="329879"/>
    <lineage>
        <taxon>Eukaryota</taxon>
        <taxon>Fungi</taxon>
        <taxon>Dikarya</taxon>
        <taxon>Ascomycota</taxon>
        <taxon>Pezizomycotina</taxon>
        <taxon>Dothideomycetes</taxon>
        <taxon>Dothideomycetes incertae sedis</taxon>
        <taxon>Cryomyces</taxon>
    </lineage>
</organism>
<evidence type="ECO:0000313" key="3">
    <source>
        <dbReference type="Proteomes" id="UP001357485"/>
    </source>
</evidence>
<keyword evidence="2" id="KW-0648">Protein biosynthesis</keyword>
<evidence type="ECO:0000256" key="1">
    <source>
        <dbReference type="SAM" id="MobiDB-lite"/>
    </source>
</evidence>
<keyword evidence="2" id="KW-0396">Initiation factor</keyword>
<comment type="caution">
    <text evidence="2">The sequence shown here is derived from an EMBL/GenBank/DDBJ whole genome shotgun (WGS) entry which is preliminary data.</text>
</comment>
<feature type="region of interest" description="Disordered" evidence="1">
    <location>
        <begin position="1"/>
        <end position="137"/>
    </location>
</feature>
<proteinExistence type="predicted"/>